<gene>
    <name evidence="1" type="ORF">SEA_GODPOWER_68</name>
</gene>
<protein>
    <submittedName>
        <fullName evidence="1">HNH endonuclease</fullName>
    </submittedName>
</protein>
<keyword evidence="1" id="KW-0378">Hydrolase</keyword>
<accession>A0A1C9LWT5</accession>
<evidence type="ECO:0000313" key="1">
    <source>
        <dbReference type="EMBL" id="AOQ27043.1"/>
    </source>
</evidence>
<reference evidence="1 2" key="1">
    <citation type="submission" date="2016-07" db="EMBL/GenBank/DDBJ databases">
        <authorList>
            <person name="Adewale K.A."/>
            <person name="Blau A.I."/>
            <person name="Scott S.R."/>
            <person name="Westervelt L.M."/>
            <person name="Nayek S."/>
            <person name="Hughes L.E."/>
            <person name="Garlena R.A."/>
            <person name="Russell D.A."/>
            <person name="Pope W.H."/>
            <person name="Jacobs-Sera D."/>
            <person name="Hendrix R.W."/>
            <person name="Hatfull G.F."/>
        </authorList>
    </citation>
    <scope>NUCLEOTIDE SEQUENCE [LARGE SCALE GENOMIC DNA]</scope>
</reference>
<dbReference type="EMBL" id="KX507344">
    <property type="protein sequence ID" value="AOQ27043.1"/>
    <property type="molecule type" value="Genomic_DNA"/>
</dbReference>
<organism evidence="1 2">
    <name type="scientific">Streptomyces phage Godpower</name>
    <dbReference type="NCBI Taxonomy" id="1873995"/>
    <lineage>
        <taxon>Viruses</taxon>
        <taxon>Duplodnaviria</taxon>
        <taxon>Heunggongvirae</taxon>
        <taxon>Uroviricota</taxon>
        <taxon>Caudoviricetes</taxon>
        <taxon>Arquatrovirinae</taxon>
        <taxon>Likavirus</taxon>
        <taxon>Likavirus lika</taxon>
    </lineage>
</organism>
<evidence type="ECO:0000313" key="2">
    <source>
        <dbReference type="Proteomes" id="UP000224465"/>
    </source>
</evidence>
<dbReference type="Proteomes" id="UP000224465">
    <property type="component" value="Segment"/>
</dbReference>
<dbReference type="GO" id="GO:0004519">
    <property type="term" value="F:endonuclease activity"/>
    <property type="evidence" value="ECO:0007669"/>
    <property type="project" value="UniProtKB-KW"/>
</dbReference>
<proteinExistence type="predicted"/>
<keyword evidence="1" id="KW-0255">Endonuclease</keyword>
<keyword evidence="1" id="KW-0540">Nuclease</keyword>
<name>A0A1C9LWT5_9CAUD</name>
<sequence>MNCDVTNSQGISCKNEVNVAGAICSTHRYRLRRYGDVQADRPIRAYSPRRTGKVERYAGNTEVERFWSRVVEDEGHWLWAGSFIRDTEGNETDQGQAIFDGFSQTARRIAYIVTNGEIPDEVRVHHTCSTWSCVKHVEARYPDGTVFVPEGQELTAA</sequence>